<sequence length="61" mass="6620">MAYFIFPCTDCEINHHRVSATAVNRVLFSIAEHTAGLNGKVLWGYTAAIGLQLTPTANITV</sequence>
<reference evidence="1" key="2">
    <citation type="submission" date="2020-09" db="EMBL/GenBank/DDBJ databases">
        <authorList>
            <person name="Sun Q."/>
            <person name="Ohkuma M."/>
        </authorList>
    </citation>
    <scope>NUCLEOTIDE SEQUENCE</scope>
    <source>
        <strain evidence="1">JCM 19018</strain>
    </source>
</reference>
<dbReference type="Proteomes" id="UP000614221">
    <property type="component" value="Unassembled WGS sequence"/>
</dbReference>
<dbReference type="EMBL" id="BMPD01000004">
    <property type="protein sequence ID" value="GGK72604.1"/>
    <property type="molecule type" value="Genomic_DNA"/>
</dbReference>
<organism evidence="1 2">
    <name type="scientific">Haloarcula sebkhae</name>
    <dbReference type="NCBI Taxonomy" id="932660"/>
    <lineage>
        <taxon>Archaea</taxon>
        <taxon>Methanobacteriati</taxon>
        <taxon>Methanobacteriota</taxon>
        <taxon>Stenosarchaea group</taxon>
        <taxon>Halobacteria</taxon>
        <taxon>Halobacteriales</taxon>
        <taxon>Haloarculaceae</taxon>
        <taxon>Haloarcula</taxon>
    </lineage>
</organism>
<gene>
    <name evidence="1" type="ORF">GCM10009067_26040</name>
</gene>
<comment type="caution">
    <text evidence="1">The sequence shown here is derived from an EMBL/GenBank/DDBJ whole genome shotgun (WGS) entry which is preliminary data.</text>
</comment>
<accession>A0A830EMD5</accession>
<proteinExistence type="predicted"/>
<protein>
    <submittedName>
        <fullName evidence="1">Uncharacterized protein</fullName>
    </submittedName>
</protein>
<name>A0A830EMD5_9EURY</name>
<dbReference type="AlphaFoldDB" id="A0A830EMD5"/>
<reference evidence="1" key="1">
    <citation type="journal article" date="2014" name="Int. J. Syst. Evol. Microbiol.">
        <title>Complete genome sequence of Corynebacterium casei LMG S-19264T (=DSM 44701T), isolated from a smear-ripened cheese.</title>
        <authorList>
            <consortium name="US DOE Joint Genome Institute (JGI-PGF)"/>
            <person name="Walter F."/>
            <person name="Albersmeier A."/>
            <person name="Kalinowski J."/>
            <person name="Ruckert C."/>
        </authorList>
    </citation>
    <scope>NUCLEOTIDE SEQUENCE</scope>
    <source>
        <strain evidence="1">JCM 19018</strain>
    </source>
</reference>
<evidence type="ECO:0000313" key="1">
    <source>
        <dbReference type="EMBL" id="GGK72604.1"/>
    </source>
</evidence>
<evidence type="ECO:0000313" key="2">
    <source>
        <dbReference type="Proteomes" id="UP000614221"/>
    </source>
</evidence>